<evidence type="ECO:0000256" key="4">
    <source>
        <dbReference type="ARBA" id="ARBA00022763"/>
    </source>
</evidence>
<evidence type="ECO:0000259" key="14">
    <source>
        <dbReference type="PROSITE" id="PS51193"/>
    </source>
</evidence>
<name>A0YBF9_9GAMM</name>
<comment type="similarity">
    <text evidence="13">Belongs to the helicase family. DinG subfamily.</text>
</comment>
<evidence type="ECO:0000256" key="10">
    <source>
        <dbReference type="ARBA" id="ARBA00023125"/>
    </source>
</evidence>
<keyword evidence="8" id="KW-0408">Iron</keyword>
<keyword evidence="3" id="KW-0547">Nucleotide-binding</keyword>
<dbReference type="Gene3D" id="3.40.50.300">
    <property type="entry name" value="P-loop containing nucleotide triphosphate hydrolases"/>
    <property type="match status" value="2"/>
</dbReference>
<dbReference type="Gene3D" id="1.10.275.40">
    <property type="match status" value="1"/>
</dbReference>
<evidence type="ECO:0000313" key="16">
    <source>
        <dbReference type="Proteomes" id="UP000004931"/>
    </source>
</evidence>
<dbReference type="Pfam" id="PF13307">
    <property type="entry name" value="Helicase_C_2"/>
    <property type="match status" value="1"/>
</dbReference>
<dbReference type="GO" id="GO:0016818">
    <property type="term" value="F:hydrolase activity, acting on acid anhydrides, in phosphorus-containing anhydrides"/>
    <property type="evidence" value="ECO:0007669"/>
    <property type="project" value="InterPro"/>
</dbReference>
<keyword evidence="16" id="KW-1185">Reference proteome</keyword>
<dbReference type="InterPro" id="IPR006555">
    <property type="entry name" value="ATP-dep_Helicase_C"/>
</dbReference>
<gene>
    <name evidence="15" type="ORF">GP2143_05545</name>
</gene>
<keyword evidence="9" id="KW-0411">Iron-sulfur</keyword>
<evidence type="ECO:0000256" key="5">
    <source>
        <dbReference type="ARBA" id="ARBA00022801"/>
    </source>
</evidence>
<keyword evidence="5" id="KW-0378">Hydrolase</keyword>
<dbReference type="AlphaFoldDB" id="A0YBF9"/>
<dbReference type="GO" id="GO:0046872">
    <property type="term" value="F:metal ion binding"/>
    <property type="evidence" value="ECO:0007669"/>
    <property type="project" value="UniProtKB-KW"/>
</dbReference>
<evidence type="ECO:0000256" key="11">
    <source>
        <dbReference type="ARBA" id="ARBA00023204"/>
    </source>
</evidence>
<dbReference type="SMART" id="SM00491">
    <property type="entry name" value="HELICc2"/>
    <property type="match status" value="1"/>
</dbReference>
<reference evidence="15 16" key="1">
    <citation type="journal article" date="2010" name="J. Bacteriol.">
        <title>Genome sequence of the oligotrophic marine Gammaproteobacterium HTCC2143, isolated from the Oregon Coast.</title>
        <authorList>
            <person name="Oh H.M."/>
            <person name="Kang I."/>
            <person name="Ferriera S."/>
            <person name="Giovannoni S.J."/>
            <person name="Cho J.C."/>
        </authorList>
    </citation>
    <scope>NUCLEOTIDE SEQUENCE [LARGE SCALE GENOMIC DNA]</scope>
    <source>
        <strain evidence="15 16">HTCC2143</strain>
    </source>
</reference>
<evidence type="ECO:0000256" key="1">
    <source>
        <dbReference type="ARBA" id="ARBA00022485"/>
    </source>
</evidence>
<dbReference type="Pfam" id="PF06733">
    <property type="entry name" value="DEAD_2"/>
    <property type="match status" value="1"/>
</dbReference>
<evidence type="ECO:0000313" key="15">
    <source>
        <dbReference type="EMBL" id="EAW31889.1"/>
    </source>
</evidence>
<evidence type="ECO:0000256" key="13">
    <source>
        <dbReference type="ARBA" id="ARBA00038058"/>
    </source>
</evidence>
<dbReference type="SUPFAM" id="SSF52540">
    <property type="entry name" value="P-loop containing nucleoside triphosphate hydrolases"/>
    <property type="match status" value="1"/>
</dbReference>
<keyword evidence="7" id="KW-0067">ATP-binding</keyword>
<dbReference type="InterPro" id="IPR045028">
    <property type="entry name" value="DinG/Rad3-like"/>
</dbReference>
<dbReference type="Gene3D" id="3.90.320.10">
    <property type="match status" value="1"/>
</dbReference>
<dbReference type="PANTHER" id="PTHR11472">
    <property type="entry name" value="DNA REPAIR DEAD HELICASE RAD3/XP-D SUBFAMILY MEMBER"/>
    <property type="match status" value="1"/>
</dbReference>
<keyword evidence="12" id="KW-0413">Isomerase</keyword>
<dbReference type="InterPro" id="IPR014013">
    <property type="entry name" value="Helic_SF1/SF2_ATP-bd_DinG/Rad3"/>
</dbReference>
<organism evidence="15 16">
    <name type="scientific">marine gamma proteobacterium HTCC2143</name>
    <dbReference type="NCBI Taxonomy" id="247633"/>
    <lineage>
        <taxon>Bacteria</taxon>
        <taxon>Pseudomonadati</taxon>
        <taxon>Pseudomonadota</taxon>
        <taxon>Gammaproteobacteria</taxon>
        <taxon>Cellvibrionales</taxon>
        <taxon>Spongiibacteraceae</taxon>
        <taxon>BD1-7 clade</taxon>
    </lineage>
</organism>
<evidence type="ECO:0000256" key="12">
    <source>
        <dbReference type="ARBA" id="ARBA00023235"/>
    </source>
</evidence>
<dbReference type="STRING" id="247633.GP2143_05545"/>
<dbReference type="EMBL" id="AAVT01000002">
    <property type="protein sequence ID" value="EAW31889.1"/>
    <property type="molecule type" value="Genomic_DNA"/>
</dbReference>
<dbReference type="GO" id="GO:0051539">
    <property type="term" value="F:4 iron, 4 sulfur cluster binding"/>
    <property type="evidence" value="ECO:0007669"/>
    <property type="project" value="UniProtKB-KW"/>
</dbReference>
<evidence type="ECO:0000256" key="2">
    <source>
        <dbReference type="ARBA" id="ARBA00022723"/>
    </source>
</evidence>
<keyword evidence="2" id="KW-0479">Metal-binding</keyword>
<dbReference type="PANTHER" id="PTHR11472:SF34">
    <property type="entry name" value="REGULATOR OF TELOMERE ELONGATION HELICASE 1"/>
    <property type="match status" value="1"/>
</dbReference>
<keyword evidence="1" id="KW-0004">4Fe-4S</keyword>
<accession>A0YBF9</accession>
<evidence type="ECO:0000256" key="9">
    <source>
        <dbReference type="ARBA" id="ARBA00023014"/>
    </source>
</evidence>
<dbReference type="GO" id="GO:0006281">
    <property type="term" value="P:DNA repair"/>
    <property type="evidence" value="ECO:0007669"/>
    <property type="project" value="UniProtKB-KW"/>
</dbReference>
<protein>
    <recommendedName>
        <fullName evidence="14">Helicase ATP-binding domain-containing protein</fullName>
    </recommendedName>
</protein>
<dbReference type="Gene3D" id="1.10.30.20">
    <property type="entry name" value="Bacterial XPD DNA helicase, FeS cluster domain"/>
    <property type="match status" value="1"/>
</dbReference>
<sequence length="804" mass="92178">MNNDHGPVSLQPIKISVRKLLEVTSRTGDINFRFSSRSSALEGIRGHQTVQRSRPNGYQAEVSVAGQYRWGSLLLEVNGRMDGVYSNVSPVIIDEIKTLRVEVSQLPVSVQTSHWGQAKIYAYLYAVENNLDRAVVQISYYHLDSGEIDEIQQTFYLPELKVFFENCALHFLQWLEKVQRWRVSRNRSIRHMAFPYGEFRDGQRSFSVSSYRAMASAGQLFVQAPTGIGKTIGSLFPAIKAIAEGHHEKVFFLTAKTSGRAVAEKSLADMQEKGLLLKTVTLTAKEKICFNPGSPCDPEHCEYAVGYYDKLNSVIESSLEATNYFKRDDIEHIARENTMCPFELSLDLLEWVDVVICDYNYVFDPVVYLRRLFDDPLVEHCFLVDEAHNLVDRGRDMFSAQIEKDRLLSVKRQVKRSSSVEVGGVLRKIDGINRAFLSIRKEHSHSLEQHGFSVVDEPPTVLISKLRSFCEHLQHWLAEHERDGRDYDLLLDLYFDALRFTRTADYFDDHYVCLIKTDKKKLLSINLYCVDPSRLLGKGLERSKSSLFFSATLAPINYYQQLLGVSPTSQFVDLPSPFPHENQGVFVVKDIATNFKQREGSYNKIAVLIQTMIESHRGNYIVYFPSYQYMEKVYDVFGQQNSATDIIIQQRQMNEESRQCFLNRFDAAYEHDLVGFAVMGGIFGEGIDLKGLRLIGVIIIGVGLPQMGIERDLIKQHFRDTRVDDVVDQHRTNEGFNYAYQYPGMNRVLQTAGRVIRSEQDRGIVCLVDERFASARYRQLFPPHWTNLEVIDQHQLAAKLAVFW</sequence>
<evidence type="ECO:0000256" key="8">
    <source>
        <dbReference type="ARBA" id="ARBA00023004"/>
    </source>
</evidence>
<dbReference type="InterPro" id="IPR027417">
    <property type="entry name" value="P-loop_NTPase"/>
</dbReference>
<keyword evidence="6" id="KW-0347">Helicase</keyword>
<evidence type="ECO:0000256" key="6">
    <source>
        <dbReference type="ARBA" id="ARBA00022806"/>
    </source>
</evidence>
<dbReference type="eggNOG" id="COG1199">
    <property type="taxonomic scope" value="Bacteria"/>
</dbReference>
<dbReference type="SMART" id="SM00488">
    <property type="entry name" value="DEXDc2"/>
    <property type="match status" value="1"/>
</dbReference>
<keyword evidence="10" id="KW-0238">DNA-binding</keyword>
<comment type="caution">
    <text evidence="15">The sequence shown here is derived from an EMBL/GenBank/DDBJ whole genome shotgun (WGS) entry which is preliminary data.</text>
</comment>
<dbReference type="InterPro" id="IPR011604">
    <property type="entry name" value="PDDEXK-like_dom_sf"/>
</dbReference>
<dbReference type="InterPro" id="IPR006554">
    <property type="entry name" value="Helicase-like_DEXD_c2"/>
</dbReference>
<proteinExistence type="inferred from homology"/>
<keyword evidence="11" id="KW-0234">DNA repair</keyword>
<dbReference type="InterPro" id="IPR010614">
    <property type="entry name" value="RAD3-like_helicase_DEAD"/>
</dbReference>
<keyword evidence="4" id="KW-0227">DNA damage</keyword>
<dbReference type="OrthoDB" id="9765586at2"/>
<dbReference type="GO" id="GO:0005524">
    <property type="term" value="F:ATP binding"/>
    <property type="evidence" value="ECO:0007669"/>
    <property type="project" value="UniProtKB-KW"/>
</dbReference>
<evidence type="ECO:0000256" key="3">
    <source>
        <dbReference type="ARBA" id="ARBA00022741"/>
    </source>
</evidence>
<dbReference type="Proteomes" id="UP000004931">
    <property type="component" value="Unassembled WGS sequence"/>
</dbReference>
<dbReference type="GO" id="GO:0003677">
    <property type="term" value="F:DNA binding"/>
    <property type="evidence" value="ECO:0007669"/>
    <property type="project" value="UniProtKB-KW"/>
</dbReference>
<dbReference type="PROSITE" id="PS51193">
    <property type="entry name" value="HELICASE_ATP_BIND_2"/>
    <property type="match status" value="1"/>
</dbReference>
<dbReference type="GO" id="GO:0043139">
    <property type="term" value="F:5'-3' DNA helicase activity"/>
    <property type="evidence" value="ECO:0007669"/>
    <property type="project" value="UniProtKB-EC"/>
</dbReference>
<evidence type="ECO:0000256" key="7">
    <source>
        <dbReference type="ARBA" id="ARBA00022840"/>
    </source>
</evidence>
<dbReference type="InterPro" id="IPR042493">
    <property type="entry name" value="XPD_DNA_FeS"/>
</dbReference>
<feature type="domain" description="Helicase ATP-binding" evidence="14">
    <location>
        <begin position="189"/>
        <end position="451"/>
    </location>
</feature>